<protein>
    <submittedName>
        <fullName evidence="2">Uncharacterized protein</fullName>
    </submittedName>
</protein>
<sequence length="336" mass="37719">MHAKLVLIIMKCNASVIVMFKWSMCHNFKGGTGQMTWTLLCFMQSDFYSAVHLLLYCEAKPSPCCIEEILLCSANFENTLSDRRVRLDFNDCECGRKYCRENAAHLVNNQFKKVSLKDIAGEYVFNLIELFFPFSFSLNAFSYNAQQTLHASSELDNLVCHVHLKKELLLDGNISMQDICEKFEGTVDSLRKNELNGIDVYNFGHTPEQSFDKPIFEDIAQLQDDLENQMVDVGSPGDSSWEKVSSILKRRKMKYNLKPDISMSDLVIFGVPVKEASPLRPTAGLKIDQPIPGSQNNDGSGGKDWGTNNEQSGAGKTVSKPVPITGSPVRTMNYLL</sequence>
<proteinExistence type="predicted"/>
<evidence type="ECO:0000256" key="1">
    <source>
        <dbReference type="SAM" id="MobiDB-lite"/>
    </source>
</evidence>
<dbReference type="EMBL" id="WJXA01000010">
    <property type="protein sequence ID" value="KAF7130140.1"/>
    <property type="molecule type" value="Genomic_DNA"/>
</dbReference>
<dbReference type="AlphaFoldDB" id="A0A834LCL8"/>
<evidence type="ECO:0000313" key="2">
    <source>
        <dbReference type="EMBL" id="KAF7130140.1"/>
    </source>
</evidence>
<feature type="region of interest" description="Disordered" evidence="1">
    <location>
        <begin position="281"/>
        <end position="325"/>
    </location>
</feature>
<comment type="caution">
    <text evidence="2">The sequence shown here is derived from an EMBL/GenBank/DDBJ whole genome shotgun (WGS) entry which is preliminary data.</text>
</comment>
<evidence type="ECO:0000313" key="3">
    <source>
        <dbReference type="Proteomes" id="UP000626092"/>
    </source>
</evidence>
<dbReference type="Proteomes" id="UP000626092">
    <property type="component" value="Unassembled WGS sequence"/>
</dbReference>
<name>A0A834LCL8_RHOSS</name>
<accession>A0A834LCL8</accession>
<organism evidence="2 3">
    <name type="scientific">Rhododendron simsii</name>
    <name type="common">Sims's rhododendron</name>
    <dbReference type="NCBI Taxonomy" id="118357"/>
    <lineage>
        <taxon>Eukaryota</taxon>
        <taxon>Viridiplantae</taxon>
        <taxon>Streptophyta</taxon>
        <taxon>Embryophyta</taxon>
        <taxon>Tracheophyta</taxon>
        <taxon>Spermatophyta</taxon>
        <taxon>Magnoliopsida</taxon>
        <taxon>eudicotyledons</taxon>
        <taxon>Gunneridae</taxon>
        <taxon>Pentapetalae</taxon>
        <taxon>asterids</taxon>
        <taxon>Ericales</taxon>
        <taxon>Ericaceae</taxon>
        <taxon>Ericoideae</taxon>
        <taxon>Rhodoreae</taxon>
        <taxon>Rhododendron</taxon>
    </lineage>
</organism>
<reference evidence="2" key="1">
    <citation type="submission" date="2019-11" db="EMBL/GenBank/DDBJ databases">
        <authorList>
            <person name="Liu Y."/>
            <person name="Hou J."/>
            <person name="Li T.-Q."/>
            <person name="Guan C.-H."/>
            <person name="Wu X."/>
            <person name="Wu H.-Z."/>
            <person name="Ling F."/>
            <person name="Zhang R."/>
            <person name="Shi X.-G."/>
            <person name="Ren J.-P."/>
            <person name="Chen E.-F."/>
            <person name="Sun J.-M."/>
        </authorList>
    </citation>
    <scope>NUCLEOTIDE SEQUENCE</scope>
    <source>
        <strain evidence="2">Adult_tree_wgs_1</strain>
        <tissue evidence="2">Leaves</tissue>
    </source>
</reference>
<keyword evidence="3" id="KW-1185">Reference proteome</keyword>
<gene>
    <name evidence="2" type="ORF">RHSIM_Rhsim10G0108200</name>
</gene>